<gene>
    <name evidence="1" type="ORF">A0U89_00535</name>
</gene>
<evidence type="ECO:0000313" key="1">
    <source>
        <dbReference type="EMBL" id="AOX15863.1"/>
    </source>
</evidence>
<proteinExistence type="predicted"/>
<dbReference type="Pfam" id="PF13618">
    <property type="entry name" value="Gluconate_2-dh3"/>
    <property type="match status" value="1"/>
</dbReference>
<dbReference type="Proteomes" id="UP000179145">
    <property type="component" value="Chromosome"/>
</dbReference>
<protein>
    <submittedName>
        <fullName evidence="1">Uncharacterized protein</fullName>
    </submittedName>
</protein>
<dbReference type="AlphaFoldDB" id="A0A1D8UQE4"/>
<dbReference type="RefSeq" id="WP_070401725.1">
    <property type="nucleotide sequence ID" value="NZ_BJVW01000004.1"/>
</dbReference>
<keyword evidence="2" id="KW-1185">Reference proteome</keyword>
<sequence length="214" mass="23093">MTDTTPPAPQIDADFLEILNSDRVSERTRAIMATRAKADDPDYAPRYFSSEAFAVLQALFARVLPQEVVLGAARIDLAARLDQRLSGPGDGWRFAFLPSDAEAYRQGLSILNGAAQARFGHDFAAISEARQDELLHAIDAGALEAKAWNAQQLSAWFSDVRADAVQLFISHPAVQGRLGISAIANGGDGFFQGFTAMGEGVREAWEPVRAGDEA</sequence>
<dbReference type="InterPro" id="IPR027056">
    <property type="entry name" value="Gluconate_2DH_su3"/>
</dbReference>
<organism evidence="1 2">
    <name type="scientific">Kozakia baliensis</name>
    <dbReference type="NCBI Taxonomy" id="153496"/>
    <lineage>
        <taxon>Bacteria</taxon>
        <taxon>Pseudomonadati</taxon>
        <taxon>Pseudomonadota</taxon>
        <taxon>Alphaproteobacteria</taxon>
        <taxon>Acetobacterales</taxon>
        <taxon>Acetobacteraceae</taxon>
        <taxon>Kozakia</taxon>
    </lineage>
</organism>
<dbReference type="KEGG" id="kba:A0U89_00535"/>
<dbReference type="eggNOG" id="COG2267">
    <property type="taxonomic scope" value="Bacteria"/>
</dbReference>
<accession>A0A1D8UQE4</accession>
<evidence type="ECO:0000313" key="2">
    <source>
        <dbReference type="Proteomes" id="UP000179145"/>
    </source>
</evidence>
<name>A0A1D8UQE4_9PROT</name>
<dbReference type="STRING" id="153496.A0U89_00535"/>
<reference evidence="1 2" key="1">
    <citation type="journal article" date="2016" name="Microb. Cell Fact.">
        <title>Dissection of exopolysaccharide biosynthesis in Kozakia baliensis.</title>
        <authorList>
            <person name="Brandt J.U."/>
            <person name="Jakob F."/>
            <person name="Behr J."/>
            <person name="Geissler A.J."/>
            <person name="Vogel R.F."/>
        </authorList>
    </citation>
    <scope>NUCLEOTIDE SEQUENCE [LARGE SCALE GENOMIC DNA]</scope>
    <source>
        <strain evidence="1 2">DSM 14400</strain>
    </source>
</reference>
<dbReference type="OrthoDB" id="9780765at2"/>
<dbReference type="EMBL" id="CP014674">
    <property type="protein sequence ID" value="AOX15863.1"/>
    <property type="molecule type" value="Genomic_DNA"/>
</dbReference>